<organism evidence="1">
    <name type="scientific">Triticum aestivum</name>
    <name type="common">Wheat</name>
    <dbReference type="NCBI Taxonomy" id="4565"/>
    <lineage>
        <taxon>Eukaryota</taxon>
        <taxon>Viridiplantae</taxon>
        <taxon>Streptophyta</taxon>
        <taxon>Embryophyta</taxon>
        <taxon>Tracheophyta</taxon>
        <taxon>Spermatophyta</taxon>
        <taxon>Magnoliopsida</taxon>
        <taxon>Liliopsida</taxon>
        <taxon>Poales</taxon>
        <taxon>Poaceae</taxon>
        <taxon>BOP clade</taxon>
        <taxon>Pooideae</taxon>
        <taxon>Triticodae</taxon>
        <taxon>Triticeae</taxon>
        <taxon>Triticinae</taxon>
        <taxon>Triticum</taxon>
    </lineage>
</organism>
<protein>
    <submittedName>
        <fullName evidence="1">Uncharacterized protein</fullName>
    </submittedName>
</protein>
<gene>
    <name evidence="1" type="ORF">CFC21_057355</name>
</gene>
<reference evidence="1" key="1">
    <citation type="journal article" date="2017" name="Gigascience">
        <title>The first near-complete assembly of the hexaploid bread wheat genome, Triticum aestivum.</title>
        <authorList>
            <person name="Zimin A.V."/>
            <person name="Puiu D."/>
            <person name="Hall R."/>
            <person name="Kingan S."/>
            <person name="Clavijo B.J."/>
            <person name="Salzberg S.L."/>
        </authorList>
    </citation>
    <scope>NUCLEOTIDE SEQUENCE</scope>
    <source>
        <tissue evidence="1">Leaf</tissue>
    </source>
</reference>
<reference evidence="1" key="2">
    <citation type="submission" date="2020-03" db="EMBL/GenBank/DDBJ databases">
        <title>The second near-complete assembly of the hexaploid bread wheat (Triticum aestivum) genome.</title>
        <authorList>
            <person name="Zimin A.V."/>
            <person name="Puiu D."/>
            <person name="Shumante A."/>
            <person name="Alonge M."/>
            <person name="Salzberg S.L."/>
        </authorList>
    </citation>
    <scope>NUCLEOTIDE SEQUENCE</scope>
    <source>
        <tissue evidence="1">Leaf</tissue>
    </source>
</reference>
<feature type="non-terminal residue" evidence="1">
    <location>
        <position position="36"/>
    </location>
</feature>
<proteinExistence type="predicted"/>
<dbReference type="AlphaFoldDB" id="A0A9R1GJF6"/>
<evidence type="ECO:0000313" key="1">
    <source>
        <dbReference type="EMBL" id="KAF7048627.1"/>
    </source>
</evidence>
<sequence>MAQILLHGNLHVNIFEASSLSHPGRASGGAPKFIRK</sequence>
<dbReference type="Proteomes" id="UP000815260">
    <property type="component" value="Chromosome 4B"/>
</dbReference>
<comment type="caution">
    <text evidence="1">The sequence shown here is derived from an EMBL/GenBank/DDBJ whole genome shotgun (WGS) entry which is preliminary data.</text>
</comment>
<dbReference type="EMBL" id="CM022221">
    <property type="protein sequence ID" value="KAF7048627.1"/>
    <property type="molecule type" value="Genomic_DNA"/>
</dbReference>
<dbReference type="OrthoDB" id="14911at2759"/>
<accession>A0A9R1GJF6</accession>
<name>A0A9R1GJF6_WHEAT</name>